<dbReference type="Proteomes" id="UP000202158">
    <property type="component" value="Segment"/>
</dbReference>
<name>A0A1D8KRR6_9CAUD</name>
<evidence type="ECO:0000313" key="6">
    <source>
        <dbReference type="Proteomes" id="UP000241089"/>
    </source>
</evidence>
<protein>
    <recommendedName>
        <fullName evidence="1">Cyanophage outer membrane protein-like beta-barrel domain-containing protein</fullName>
    </recommendedName>
</protein>
<dbReference type="Proteomes" id="UP000241089">
    <property type="component" value="Segment"/>
</dbReference>
<evidence type="ECO:0000313" key="4">
    <source>
        <dbReference type="EMBL" id="AOV61461.1"/>
    </source>
</evidence>
<dbReference type="EMBL" id="KU686208">
    <property type="protein sequence ID" value="AOV61247.1"/>
    <property type="molecule type" value="Genomic_DNA"/>
</dbReference>
<dbReference type="OrthoDB" id="21145at10239"/>
<dbReference type="RefSeq" id="YP_009321113.1">
    <property type="nucleotide sequence ID" value="NC_031903.1"/>
</dbReference>
<sequence length="121" mass="11940">MIKSAIALAAAAPLMAAPALAGPYVNVEANSGFTGSDYTGTTTDAHVGYAGEVGAVGYYAQVGPSFVSVDGGESDTVLSGKVGASVAASENLSIYGEFAFAGGIDDADNGYGTKVGATWNF</sequence>
<evidence type="ECO:0000313" key="7">
    <source>
        <dbReference type="Proteomes" id="UP000241975"/>
    </source>
</evidence>
<evidence type="ECO:0000259" key="1">
    <source>
        <dbReference type="Pfam" id="PF24653"/>
    </source>
</evidence>
<dbReference type="GeneID" id="30306272"/>
<evidence type="ECO:0000313" key="2">
    <source>
        <dbReference type="EMBL" id="AOV61033.1"/>
    </source>
</evidence>
<dbReference type="EMBL" id="KU686209">
    <property type="protein sequence ID" value="AOV61461.1"/>
    <property type="molecule type" value="Genomic_DNA"/>
</dbReference>
<dbReference type="Proteomes" id="UP000241975">
    <property type="component" value="Segment"/>
</dbReference>
<gene>
    <name evidence="2" type="ORF">C350210_202</name>
    <name evidence="3" type="ORF">N440310_201</name>
    <name evidence="4" type="ORF">T191209_201</name>
</gene>
<dbReference type="InterPro" id="IPR056410">
    <property type="entry name" value="Phage_OMP"/>
</dbReference>
<dbReference type="Pfam" id="PF24653">
    <property type="entry name" value="Phage_OMP"/>
    <property type="match status" value="1"/>
</dbReference>
<reference evidence="5 6" key="1">
    <citation type="journal article" date="2016" name="Virology">
        <title>The genomic content and context of auxiliary metabolic genes in marine cyanomyoviruses.</title>
        <authorList>
            <person name="Crummett L.T."/>
            <person name="Puxty R.J."/>
            <person name="Weihe C."/>
            <person name="Marston M.F."/>
            <person name="Martiny J.B."/>
        </authorList>
    </citation>
    <scope>NUCLEOTIDE SEQUENCE [LARGE SCALE GENOMIC DNA]</scope>
    <source>
        <strain evidence="2">0210CC35</strain>
        <strain evidence="3">0310NB44</strain>
        <strain evidence="4">1209TA19</strain>
    </source>
</reference>
<dbReference type="KEGG" id="vg:30306272"/>
<proteinExistence type="predicted"/>
<feature type="domain" description="Cyanophage outer membrane protein-like beta-barrel" evidence="1">
    <location>
        <begin position="1"/>
        <end position="121"/>
    </location>
</feature>
<keyword evidence="7" id="KW-1185">Reference proteome</keyword>
<organism evidence="3 6">
    <name type="scientific">Synechococcus phage S-CAM22</name>
    <dbReference type="NCBI Taxonomy" id="1883365"/>
    <lineage>
        <taxon>Viruses</taxon>
        <taxon>Duplodnaviria</taxon>
        <taxon>Heunggongvirae</taxon>
        <taxon>Uroviricota</taxon>
        <taxon>Caudoviricetes</taxon>
        <taxon>Pantevenvirales</taxon>
        <taxon>Kyanoviridae</taxon>
        <taxon>Alisovirus</taxon>
        <taxon>Alisovirus socal22</taxon>
    </lineage>
</organism>
<accession>A0A1D8KRR6</accession>
<dbReference type="EMBL" id="KU686207">
    <property type="protein sequence ID" value="AOV61033.1"/>
    <property type="molecule type" value="Genomic_DNA"/>
</dbReference>
<evidence type="ECO:0000313" key="3">
    <source>
        <dbReference type="EMBL" id="AOV61247.1"/>
    </source>
</evidence>
<evidence type="ECO:0000313" key="5">
    <source>
        <dbReference type="Proteomes" id="UP000202158"/>
    </source>
</evidence>